<dbReference type="AlphaFoldDB" id="A0A6J5X7Q6"/>
<evidence type="ECO:0000313" key="2">
    <source>
        <dbReference type="Proteomes" id="UP000507245"/>
    </source>
</evidence>
<name>A0A6J5X7Q6_PRUAR</name>
<reference evidence="2" key="1">
    <citation type="journal article" date="2020" name="Genome Biol.">
        <title>Gamete binning: chromosome-level and haplotype-resolved genome assembly enabled by high-throughput single-cell sequencing of gamete genomes.</title>
        <authorList>
            <person name="Campoy J.A."/>
            <person name="Sun H."/>
            <person name="Goel M."/>
            <person name="Jiao W.-B."/>
            <person name="Folz-Donahue K."/>
            <person name="Wang N."/>
            <person name="Rubio M."/>
            <person name="Liu C."/>
            <person name="Kukat C."/>
            <person name="Ruiz D."/>
            <person name="Huettel B."/>
            <person name="Schneeberger K."/>
        </authorList>
    </citation>
    <scope>NUCLEOTIDE SEQUENCE [LARGE SCALE GENOMIC DNA]</scope>
    <source>
        <strain evidence="2">cv. Rojo Pasion</strain>
    </source>
</reference>
<evidence type="ECO:0000313" key="1">
    <source>
        <dbReference type="EMBL" id="CAB4308583.1"/>
    </source>
</evidence>
<accession>A0A6J5X7Q6</accession>
<proteinExistence type="predicted"/>
<keyword evidence="2" id="KW-1185">Reference proteome</keyword>
<dbReference type="Proteomes" id="UP000507245">
    <property type="component" value="Unassembled WGS sequence"/>
</dbReference>
<protein>
    <submittedName>
        <fullName evidence="1">Uncharacterized protein</fullName>
    </submittedName>
</protein>
<organism evidence="1 2">
    <name type="scientific">Prunus armeniaca</name>
    <name type="common">Apricot</name>
    <name type="synonym">Armeniaca vulgaris</name>
    <dbReference type="NCBI Taxonomy" id="36596"/>
    <lineage>
        <taxon>Eukaryota</taxon>
        <taxon>Viridiplantae</taxon>
        <taxon>Streptophyta</taxon>
        <taxon>Embryophyta</taxon>
        <taxon>Tracheophyta</taxon>
        <taxon>Spermatophyta</taxon>
        <taxon>Magnoliopsida</taxon>
        <taxon>eudicotyledons</taxon>
        <taxon>Gunneridae</taxon>
        <taxon>Pentapetalae</taxon>
        <taxon>rosids</taxon>
        <taxon>fabids</taxon>
        <taxon>Rosales</taxon>
        <taxon>Rosaceae</taxon>
        <taxon>Amygdaloideae</taxon>
        <taxon>Amygdaleae</taxon>
        <taxon>Prunus</taxon>
    </lineage>
</organism>
<sequence length="60" mass="6634">MTLSCRQGVSSAHDTIVLTKRCEEEEGSKRKAAGRVAAVLLALRRTHDALEVTQKVLERN</sequence>
<gene>
    <name evidence="1" type="ORF">ORAREDHAP_LOCUS28206</name>
</gene>
<dbReference type="EMBL" id="CAEKKB010000004">
    <property type="protein sequence ID" value="CAB4308583.1"/>
    <property type="molecule type" value="Genomic_DNA"/>
</dbReference>